<keyword evidence="4" id="KW-1185">Reference proteome</keyword>
<dbReference type="InterPro" id="IPR012337">
    <property type="entry name" value="RNaseH-like_sf"/>
</dbReference>
<dbReference type="GO" id="GO:0015074">
    <property type="term" value="P:DNA integration"/>
    <property type="evidence" value="ECO:0007669"/>
    <property type="project" value="InterPro"/>
</dbReference>
<gene>
    <name evidence="3" type="ORF">E3N88_22890</name>
</gene>
<sequence length="362" mass="41919">MRLQGVQLAYSTTYHPQSDGQTEVLNRCLETYLRCMCMQTPNQWFKWLSLVEWWYNTTYHSSIKMSPFQALYGYPPPIHISYIPMDTYVAAVETLYRDREVMIQTLKENLMMARNRMKQYAYMNRSERNFEPGNWVYLKFRPFVHTTLKNNKDSKLAPKYFGPFLIIEKIGKVAYKMGLLSEAQIHPVFHVSLLKKAHGSCQSLDPLPSLPHFSLQPRAIIDRHLVGRERLTTAKTELVLAESYRDKLLSQAKNIQTRSTSSDDYVTCPSDKSKRGRSKERKASFSGIQVNHPANKPVGTSKKSTFVNQSSTFFNKDQHQQSLNNQTVCMMCGEKNHFAADCFYNPRSIMFSETQGRGRKKS</sequence>
<evidence type="ECO:0000259" key="2">
    <source>
        <dbReference type="PROSITE" id="PS50994"/>
    </source>
</evidence>
<evidence type="ECO:0000313" key="4">
    <source>
        <dbReference type="Proteomes" id="UP000326396"/>
    </source>
</evidence>
<evidence type="ECO:0000313" key="3">
    <source>
        <dbReference type="EMBL" id="KAD4585289.1"/>
    </source>
</evidence>
<dbReference type="PANTHER" id="PTHR45835:SF104">
    <property type="entry name" value="PROTEIN NYNRIN-LIKE"/>
    <property type="match status" value="1"/>
</dbReference>
<protein>
    <recommendedName>
        <fullName evidence="2">Integrase catalytic domain-containing protein</fullName>
    </recommendedName>
</protein>
<dbReference type="InterPro" id="IPR036397">
    <property type="entry name" value="RNaseH_sf"/>
</dbReference>
<dbReference type="Gene3D" id="3.30.420.10">
    <property type="entry name" value="Ribonuclease H-like superfamily/Ribonuclease H"/>
    <property type="match status" value="1"/>
</dbReference>
<comment type="caution">
    <text evidence="3">The sequence shown here is derived from an EMBL/GenBank/DDBJ whole genome shotgun (WGS) entry which is preliminary data.</text>
</comment>
<dbReference type="OrthoDB" id="5554229at2759"/>
<dbReference type="GO" id="GO:0003676">
    <property type="term" value="F:nucleic acid binding"/>
    <property type="evidence" value="ECO:0007669"/>
    <property type="project" value="InterPro"/>
</dbReference>
<organism evidence="3 4">
    <name type="scientific">Mikania micrantha</name>
    <name type="common">bitter vine</name>
    <dbReference type="NCBI Taxonomy" id="192012"/>
    <lineage>
        <taxon>Eukaryota</taxon>
        <taxon>Viridiplantae</taxon>
        <taxon>Streptophyta</taxon>
        <taxon>Embryophyta</taxon>
        <taxon>Tracheophyta</taxon>
        <taxon>Spermatophyta</taxon>
        <taxon>Magnoliopsida</taxon>
        <taxon>eudicotyledons</taxon>
        <taxon>Gunneridae</taxon>
        <taxon>Pentapetalae</taxon>
        <taxon>asterids</taxon>
        <taxon>campanulids</taxon>
        <taxon>Asterales</taxon>
        <taxon>Asteraceae</taxon>
        <taxon>Asteroideae</taxon>
        <taxon>Heliantheae alliance</taxon>
        <taxon>Eupatorieae</taxon>
        <taxon>Mikania</taxon>
    </lineage>
</organism>
<proteinExistence type="predicted"/>
<dbReference type="PANTHER" id="PTHR45835">
    <property type="entry name" value="YALI0A06105P"/>
    <property type="match status" value="1"/>
</dbReference>
<dbReference type="SUPFAM" id="SSF53098">
    <property type="entry name" value="Ribonuclease H-like"/>
    <property type="match status" value="1"/>
</dbReference>
<reference evidence="3 4" key="1">
    <citation type="submission" date="2019-05" db="EMBL/GenBank/DDBJ databases">
        <title>Mikania micrantha, genome provides insights into the molecular mechanism of rapid growth.</title>
        <authorList>
            <person name="Liu B."/>
        </authorList>
    </citation>
    <scope>NUCLEOTIDE SEQUENCE [LARGE SCALE GENOMIC DNA]</scope>
    <source>
        <strain evidence="3">NLD-2019</strain>
        <tissue evidence="3">Leaf</tissue>
    </source>
</reference>
<dbReference type="Pfam" id="PF24626">
    <property type="entry name" value="SH3_Tf2-1"/>
    <property type="match status" value="1"/>
</dbReference>
<dbReference type="InterPro" id="IPR056924">
    <property type="entry name" value="SH3_Tf2-1"/>
</dbReference>
<feature type="region of interest" description="Disordered" evidence="1">
    <location>
        <begin position="260"/>
        <end position="302"/>
    </location>
</feature>
<accession>A0A5N6NCS7</accession>
<dbReference type="EMBL" id="SZYD01000012">
    <property type="protein sequence ID" value="KAD4585289.1"/>
    <property type="molecule type" value="Genomic_DNA"/>
</dbReference>
<dbReference type="InterPro" id="IPR001584">
    <property type="entry name" value="Integrase_cat-core"/>
</dbReference>
<feature type="domain" description="Integrase catalytic" evidence="2">
    <location>
        <begin position="1"/>
        <end position="75"/>
    </location>
</feature>
<dbReference type="PROSITE" id="PS50994">
    <property type="entry name" value="INTEGRASE"/>
    <property type="match status" value="1"/>
</dbReference>
<dbReference type="Proteomes" id="UP000326396">
    <property type="component" value="Linkage Group LG2"/>
</dbReference>
<name>A0A5N6NCS7_9ASTR</name>
<evidence type="ECO:0000256" key="1">
    <source>
        <dbReference type="SAM" id="MobiDB-lite"/>
    </source>
</evidence>
<dbReference type="AlphaFoldDB" id="A0A5N6NCS7"/>